<dbReference type="Proteomes" id="UP000023152">
    <property type="component" value="Unassembled WGS sequence"/>
</dbReference>
<feature type="region of interest" description="Disordered" evidence="1">
    <location>
        <begin position="71"/>
        <end position="107"/>
    </location>
</feature>
<protein>
    <recommendedName>
        <fullName evidence="4">Viral A-type inclusion protein</fullName>
    </recommendedName>
</protein>
<gene>
    <name evidence="2" type="ORF">RFI_38560</name>
</gene>
<comment type="caution">
    <text evidence="2">The sequence shown here is derived from an EMBL/GenBank/DDBJ whole genome shotgun (WGS) entry which is preliminary data.</text>
</comment>
<evidence type="ECO:0000313" key="3">
    <source>
        <dbReference type="Proteomes" id="UP000023152"/>
    </source>
</evidence>
<accession>X6LA91</accession>
<organism evidence="2 3">
    <name type="scientific">Reticulomyxa filosa</name>
    <dbReference type="NCBI Taxonomy" id="46433"/>
    <lineage>
        <taxon>Eukaryota</taxon>
        <taxon>Sar</taxon>
        <taxon>Rhizaria</taxon>
        <taxon>Retaria</taxon>
        <taxon>Foraminifera</taxon>
        <taxon>Monothalamids</taxon>
        <taxon>Reticulomyxidae</taxon>
        <taxon>Reticulomyxa</taxon>
    </lineage>
</organism>
<dbReference type="EMBL" id="ASPP01045386">
    <property type="protein sequence ID" value="ETN98927.1"/>
    <property type="molecule type" value="Genomic_DNA"/>
</dbReference>
<evidence type="ECO:0008006" key="4">
    <source>
        <dbReference type="Google" id="ProtNLM"/>
    </source>
</evidence>
<evidence type="ECO:0000256" key="1">
    <source>
        <dbReference type="SAM" id="MobiDB-lite"/>
    </source>
</evidence>
<reference evidence="2 3" key="1">
    <citation type="journal article" date="2013" name="Curr. Biol.">
        <title>The Genome of the Foraminiferan Reticulomyxa filosa.</title>
        <authorList>
            <person name="Glockner G."/>
            <person name="Hulsmann N."/>
            <person name="Schleicher M."/>
            <person name="Noegel A.A."/>
            <person name="Eichinger L."/>
            <person name="Gallinger C."/>
            <person name="Pawlowski J."/>
            <person name="Sierra R."/>
            <person name="Euteneuer U."/>
            <person name="Pillet L."/>
            <person name="Moustafa A."/>
            <person name="Platzer M."/>
            <person name="Groth M."/>
            <person name="Szafranski K."/>
            <person name="Schliwa M."/>
        </authorList>
    </citation>
    <scope>NUCLEOTIDE SEQUENCE [LARGE SCALE GENOMIC DNA]</scope>
</reference>
<sequence>KQYVIEFVDEVAQKDFEKKEEDTKAIFQQWMEGVLDSVNTSVNTSNFLEAENKIKLIRRIVGILGDHFKSAPSILPNNDGNGDEGDNDTKREENEQRKSGENSGNIKTRVDTLEKTIENKLKEIVKQYQAIQLKGQTSNPYSSFPPKELYEKLKRVMETNAMYKETWNKIQEDITRKIREFLCDIRDKVGQLNPREIEACTRLCDMVLKTLPKPMKGDLEEEIKGYKDDIRHKIKDAVDTVNEVINTKNLDEINHLLKTGTLDQKKLIQTHLVKTCQEIVTTIEKKWMEEDTQGALSMLKELFRYKVLFKENIQEFNHFFSTARNTLVSNLNKYYNDIITSIDSLFCDSVDANGTKWMVKLLDFMLQCIELKKDVSEMKENKDKEELLPDNFNDKIKGLNAKLISFFFSLYEKRKKMFQDMNSANEESAFFQKVKTFMKRKAYCNISEEMKLLTYSEIKRDFNSQLQKLLELIVNESIINNKTMVNDTERDRFFKHLKAKLDFVKQISQWNSHVTNVETLKKCPDKLEKEIQNLVTKINLTWTAAECDYINLSYSCLSFMQKYSIFENVVKLQIEAVDVL</sequence>
<evidence type="ECO:0000313" key="2">
    <source>
        <dbReference type="EMBL" id="ETN98927.1"/>
    </source>
</evidence>
<dbReference type="AlphaFoldDB" id="X6LA91"/>
<feature type="non-terminal residue" evidence="2">
    <location>
        <position position="580"/>
    </location>
</feature>
<proteinExistence type="predicted"/>
<feature type="compositionally biased region" description="Basic and acidic residues" evidence="1">
    <location>
        <begin position="87"/>
        <end position="100"/>
    </location>
</feature>
<keyword evidence="3" id="KW-1185">Reference proteome</keyword>
<name>X6LA91_RETFI</name>
<feature type="non-terminal residue" evidence="2">
    <location>
        <position position="1"/>
    </location>
</feature>